<name>A0A438JFG4_VITVI</name>
<comment type="caution">
    <text evidence="1">The sequence shown here is derived from an EMBL/GenBank/DDBJ whole genome shotgun (WGS) entry which is preliminary data.</text>
</comment>
<sequence>MCWWPQKRRGWQRFGILQGRRGAGILGSLGCGGKRLRMGTFLLNPFIYGGQQYSSVLRSIIWSPCVPIKVGFLLGKLHEDLVEVVIYPLWCVVGPPFISQRDPPWVAWFFCGQEAKKSLESSPFVSLLDGLEGKK</sequence>
<evidence type="ECO:0000313" key="2">
    <source>
        <dbReference type="Proteomes" id="UP000288805"/>
    </source>
</evidence>
<dbReference type="Proteomes" id="UP000288805">
    <property type="component" value="Unassembled WGS sequence"/>
</dbReference>
<organism evidence="1 2">
    <name type="scientific">Vitis vinifera</name>
    <name type="common">Grape</name>
    <dbReference type="NCBI Taxonomy" id="29760"/>
    <lineage>
        <taxon>Eukaryota</taxon>
        <taxon>Viridiplantae</taxon>
        <taxon>Streptophyta</taxon>
        <taxon>Embryophyta</taxon>
        <taxon>Tracheophyta</taxon>
        <taxon>Spermatophyta</taxon>
        <taxon>Magnoliopsida</taxon>
        <taxon>eudicotyledons</taxon>
        <taxon>Gunneridae</taxon>
        <taxon>Pentapetalae</taxon>
        <taxon>rosids</taxon>
        <taxon>Vitales</taxon>
        <taxon>Vitaceae</taxon>
        <taxon>Viteae</taxon>
        <taxon>Vitis</taxon>
    </lineage>
</organism>
<evidence type="ECO:0000313" key="1">
    <source>
        <dbReference type="EMBL" id="RVX07684.1"/>
    </source>
</evidence>
<dbReference type="EMBL" id="QGNW01000044">
    <property type="protein sequence ID" value="RVX07684.1"/>
    <property type="molecule type" value="Genomic_DNA"/>
</dbReference>
<dbReference type="AlphaFoldDB" id="A0A438JFG4"/>
<proteinExistence type="predicted"/>
<gene>
    <name evidence="1" type="ORF">CK203_021984</name>
</gene>
<reference evidence="1 2" key="1">
    <citation type="journal article" date="2018" name="PLoS Genet.">
        <title>Population sequencing reveals clonal diversity and ancestral inbreeding in the grapevine cultivar Chardonnay.</title>
        <authorList>
            <person name="Roach M.J."/>
            <person name="Johnson D.L."/>
            <person name="Bohlmann J."/>
            <person name="van Vuuren H.J."/>
            <person name="Jones S.J."/>
            <person name="Pretorius I.S."/>
            <person name="Schmidt S.A."/>
            <person name="Borneman A.R."/>
        </authorList>
    </citation>
    <scope>NUCLEOTIDE SEQUENCE [LARGE SCALE GENOMIC DNA]</scope>
    <source>
        <strain evidence="2">cv. Chardonnay</strain>
        <tissue evidence="1">Leaf</tissue>
    </source>
</reference>
<accession>A0A438JFG4</accession>
<protein>
    <submittedName>
        <fullName evidence="1">Uncharacterized protein</fullName>
    </submittedName>
</protein>